<evidence type="ECO:0000256" key="3">
    <source>
        <dbReference type="ARBA" id="ARBA00022989"/>
    </source>
</evidence>
<keyword evidence="3 5" id="KW-1133">Transmembrane helix</keyword>
<dbReference type="EMBL" id="JARPZN010000004">
    <property type="protein sequence ID" value="MDT2690118.1"/>
    <property type="molecule type" value="Genomic_DNA"/>
</dbReference>
<dbReference type="Proteomes" id="UP000439965">
    <property type="component" value="Unassembled WGS sequence"/>
</dbReference>
<evidence type="ECO:0000313" key="12">
    <source>
        <dbReference type="Proteomes" id="UP000439965"/>
    </source>
</evidence>
<evidence type="ECO:0000256" key="5">
    <source>
        <dbReference type="SAM" id="Phobius"/>
    </source>
</evidence>
<reference evidence="7" key="4">
    <citation type="submission" date="2023-03" db="EMBL/GenBank/DDBJ databases">
        <authorList>
            <person name="Shen W."/>
            <person name="Cai J."/>
        </authorList>
    </citation>
    <scope>NUCLEOTIDE SEQUENCE</scope>
    <source>
        <strain evidence="7">K69-2</strain>
    </source>
</reference>
<evidence type="ECO:0000313" key="8">
    <source>
        <dbReference type="EMBL" id="MXS25050.1"/>
    </source>
</evidence>
<dbReference type="AlphaFoldDB" id="A0A1L8U2P0"/>
<dbReference type="Proteomes" id="UP001241571">
    <property type="component" value="Unassembled WGS sequence"/>
</dbReference>
<evidence type="ECO:0000313" key="10">
    <source>
        <dbReference type="EMBL" id="STD83264.1"/>
    </source>
</evidence>
<evidence type="ECO:0000313" key="13">
    <source>
        <dbReference type="Proteomes" id="UP000516696"/>
    </source>
</evidence>
<reference evidence="10 11" key="1">
    <citation type="submission" date="2018-06" db="EMBL/GenBank/DDBJ databases">
        <authorList>
            <consortium name="Pathogen Informatics"/>
            <person name="Doyle S."/>
        </authorList>
    </citation>
    <scope>NUCLEOTIDE SEQUENCE [LARGE SCALE GENOMIC DNA]</scope>
    <source>
        <strain evidence="10 11">NCTC12360</strain>
    </source>
</reference>
<name>A0A1L8U2P0_ENTGA</name>
<dbReference type="EMBL" id="WVTI01000002">
    <property type="protein sequence ID" value="MXS25050.1"/>
    <property type="molecule type" value="Genomic_DNA"/>
</dbReference>
<sequence length="184" mass="20870">MIGFLVLVLLLAAFYGGARRGTSLQLVSVLGYLFSFLVAVANYQALAKKIELYVPYMSVTADSKLVFYNLDLALDLDKAYYAAVAFIMILFAGWLVTKLICIFANGLRFKRLRFLKGYDWVVAGILNTLLVYLNIYFFFMILSMIPLATIQNLFDKSSTAHFIVESSPIISDYFYRLWITNVIG</sequence>
<evidence type="ECO:0000256" key="1">
    <source>
        <dbReference type="ARBA" id="ARBA00004141"/>
    </source>
</evidence>
<evidence type="ECO:0000313" key="14">
    <source>
        <dbReference type="Proteomes" id="UP001241571"/>
    </source>
</evidence>
<accession>A0A1L8U2P0</accession>
<reference evidence="6 14" key="5">
    <citation type="submission" date="2023-06" db="EMBL/GenBank/DDBJ databases">
        <title>Acute promotion of culturable opportunistic pathogens and persistent increase of antibiotic resistance following antibiotic exposure in mouse gut microbiota.</title>
        <authorList>
            <person name="Li L."/>
            <person name="Wang B."/>
            <person name="Sun Y."/>
            <person name="Wang M."/>
            <person name="Xu H."/>
        </authorList>
    </citation>
    <scope>NUCLEOTIDE SEQUENCE [LARGE SCALE GENOMIC DNA]</scope>
    <source>
        <strain evidence="6 14">CRI2_2</strain>
    </source>
</reference>
<dbReference type="EMBL" id="JASUBT010000006">
    <property type="protein sequence ID" value="MDL4935982.1"/>
    <property type="molecule type" value="Genomic_DNA"/>
</dbReference>
<dbReference type="PANTHER" id="PTHR37306">
    <property type="entry name" value="COLICIN V PRODUCTION PROTEIN"/>
    <property type="match status" value="1"/>
</dbReference>
<dbReference type="Proteomes" id="UP000516696">
    <property type="component" value="Chromosome"/>
</dbReference>
<evidence type="ECO:0000256" key="4">
    <source>
        <dbReference type="ARBA" id="ARBA00023136"/>
    </source>
</evidence>
<dbReference type="PANTHER" id="PTHR37306:SF1">
    <property type="entry name" value="COLICIN V PRODUCTION PROTEIN"/>
    <property type="match status" value="1"/>
</dbReference>
<evidence type="ECO:0000313" key="7">
    <source>
        <dbReference type="EMBL" id="MDT2690118.1"/>
    </source>
</evidence>
<comment type="subcellular location">
    <subcellularLocation>
        <location evidence="1">Membrane</location>
        <topology evidence="1">Multi-pass membrane protein</topology>
    </subcellularLocation>
</comment>
<dbReference type="OrthoDB" id="1809613at2"/>
<reference evidence="8 12" key="2">
    <citation type="submission" date="2019-04" db="EMBL/GenBank/DDBJ databases">
        <title>Step-wise assembly of the neonatal virome modulated by breast feeding.</title>
        <authorList>
            <person name="Liang G."/>
            <person name="Bushman F."/>
        </authorList>
    </citation>
    <scope>NUCLEOTIDE SEQUENCE [LARGE SCALE GENOMIC DNA]</scope>
    <source>
        <strain evidence="8 12">E3404</strain>
    </source>
</reference>
<evidence type="ECO:0000256" key="2">
    <source>
        <dbReference type="ARBA" id="ARBA00022692"/>
    </source>
</evidence>
<dbReference type="InterPro" id="IPR003825">
    <property type="entry name" value="Colicin-V_CvpA"/>
</dbReference>
<feature type="transmembrane region" description="Helical" evidence="5">
    <location>
        <begin position="29"/>
        <end position="46"/>
    </location>
</feature>
<dbReference type="Proteomes" id="UP001183682">
    <property type="component" value="Unassembled WGS sequence"/>
</dbReference>
<dbReference type="Pfam" id="PF02674">
    <property type="entry name" value="Colicin_V"/>
    <property type="match status" value="1"/>
</dbReference>
<evidence type="ECO:0000313" key="9">
    <source>
        <dbReference type="EMBL" id="QOG26521.1"/>
    </source>
</evidence>
<evidence type="ECO:0000313" key="6">
    <source>
        <dbReference type="EMBL" id="MDL4935982.1"/>
    </source>
</evidence>
<gene>
    <name evidence="9" type="ORF">EGM181_04225</name>
    <name evidence="8" type="ORF">GTI89_03020</name>
    <name evidence="10" type="ORF">NCTC12360_01728</name>
    <name evidence="7" type="ORF">P7E30_07855</name>
    <name evidence="6" type="ORF">QRX88_09675</name>
</gene>
<dbReference type="RefSeq" id="WP_003127541.1">
    <property type="nucleotide sequence ID" value="NZ_BSYC01000002.1"/>
</dbReference>
<evidence type="ECO:0000313" key="11">
    <source>
        <dbReference type="Proteomes" id="UP000254807"/>
    </source>
</evidence>
<keyword evidence="4 5" id="KW-0472">Membrane</keyword>
<dbReference type="GO" id="GO:0016020">
    <property type="term" value="C:membrane"/>
    <property type="evidence" value="ECO:0007669"/>
    <property type="project" value="UniProtKB-SubCell"/>
</dbReference>
<protein>
    <submittedName>
        <fullName evidence="8">CvpA family protein</fullName>
    </submittedName>
    <submittedName>
        <fullName evidence="10">Uncharacterized membrane protein, required for colicin V production</fullName>
    </submittedName>
</protein>
<dbReference type="EMBL" id="UFYW01000001">
    <property type="protein sequence ID" value="STD83264.1"/>
    <property type="molecule type" value="Genomic_DNA"/>
</dbReference>
<dbReference type="Proteomes" id="UP000254807">
    <property type="component" value="Unassembled WGS sequence"/>
</dbReference>
<feature type="transmembrane region" description="Helical" evidence="5">
    <location>
        <begin position="80"/>
        <end position="106"/>
    </location>
</feature>
<organism evidence="8 12">
    <name type="scientific">Enterococcus gallinarum</name>
    <dbReference type="NCBI Taxonomy" id="1353"/>
    <lineage>
        <taxon>Bacteria</taxon>
        <taxon>Bacillati</taxon>
        <taxon>Bacillota</taxon>
        <taxon>Bacilli</taxon>
        <taxon>Lactobacillales</taxon>
        <taxon>Enterococcaceae</taxon>
        <taxon>Enterococcus</taxon>
    </lineage>
</organism>
<dbReference type="EMBL" id="CP050485">
    <property type="protein sequence ID" value="QOG26521.1"/>
    <property type="molecule type" value="Genomic_DNA"/>
</dbReference>
<feature type="transmembrane region" description="Helical" evidence="5">
    <location>
        <begin position="118"/>
        <end position="145"/>
    </location>
</feature>
<dbReference type="GO" id="GO:0009403">
    <property type="term" value="P:toxin biosynthetic process"/>
    <property type="evidence" value="ECO:0007669"/>
    <property type="project" value="InterPro"/>
</dbReference>
<proteinExistence type="predicted"/>
<reference evidence="9 13" key="3">
    <citation type="submission" date="2020-03" db="EMBL/GenBank/DDBJ databases">
        <title>Characterization of ganglioside-mimicking enterococci.</title>
        <authorList>
            <person name="Patry R.T."/>
            <person name="Nothaft H."/>
            <person name="Bridger R."/>
            <person name="Shajahan A."/>
            <person name="Huynh S."/>
            <person name="Sanchez S."/>
            <person name="Azadi P."/>
            <person name="Cooper K."/>
            <person name="Miller W.G."/>
            <person name="Parker C.T."/>
            <person name="Wells L."/>
            <person name="Szymanski C.M."/>
        </authorList>
    </citation>
    <scope>NUCLEOTIDE SEQUENCE [LARGE SCALE GENOMIC DNA]</scope>
    <source>
        <strain evidence="9 13">EGM181</strain>
    </source>
</reference>
<keyword evidence="2 5" id="KW-0812">Transmembrane</keyword>
<keyword evidence="11" id="KW-1185">Reference proteome</keyword>